<evidence type="ECO:0000313" key="2">
    <source>
        <dbReference type="Proteomes" id="UP000499080"/>
    </source>
</evidence>
<name>A0A4Y2RWP0_ARAVE</name>
<reference evidence="1 2" key="1">
    <citation type="journal article" date="2019" name="Sci. Rep.">
        <title>Orb-weaving spider Araneus ventricosus genome elucidates the spidroin gene catalogue.</title>
        <authorList>
            <person name="Kono N."/>
            <person name="Nakamura H."/>
            <person name="Ohtoshi R."/>
            <person name="Moran D.A.P."/>
            <person name="Shinohara A."/>
            <person name="Yoshida Y."/>
            <person name="Fujiwara M."/>
            <person name="Mori M."/>
            <person name="Tomita M."/>
            <person name="Arakawa K."/>
        </authorList>
    </citation>
    <scope>NUCLEOTIDE SEQUENCE [LARGE SCALE GENOMIC DNA]</scope>
</reference>
<evidence type="ECO:0000313" key="1">
    <source>
        <dbReference type="EMBL" id="GBN79380.1"/>
    </source>
</evidence>
<evidence type="ECO:0008006" key="3">
    <source>
        <dbReference type="Google" id="ProtNLM"/>
    </source>
</evidence>
<dbReference type="Proteomes" id="UP000499080">
    <property type="component" value="Unassembled WGS sequence"/>
</dbReference>
<gene>
    <name evidence="1" type="ORF">AVEN_266163_1</name>
</gene>
<proteinExistence type="predicted"/>
<dbReference type="OrthoDB" id="8123891at2759"/>
<accession>A0A4Y2RWP0</accession>
<keyword evidence="2" id="KW-1185">Reference proteome</keyword>
<dbReference type="AlphaFoldDB" id="A0A4Y2RWP0"/>
<sequence length="106" mass="11955">MKVRCVICAEAHDSRVCPMKKKENFTPKCANCNGPHTASFRGCPKFPKLKKIALGKSYASTLKENNRKTITAEQPPEVNNEPKNLTTNLNAEMIKEIPNQMNFQTF</sequence>
<organism evidence="1 2">
    <name type="scientific">Araneus ventricosus</name>
    <name type="common">Orbweaver spider</name>
    <name type="synonym">Epeira ventricosa</name>
    <dbReference type="NCBI Taxonomy" id="182803"/>
    <lineage>
        <taxon>Eukaryota</taxon>
        <taxon>Metazoa</taxon>
        <taxon>Ecdysozoa</taxon>
        <taxon>Arthropoda</taxon>
        <taxon>Chelicerata</taxon>
        <taxon>Arachnida</taxon>
        <taxon>Araneae</taxon>
        <taxon>Araneomorphae</taxon>
        <taxon>Entelegynae</taxon>
        <taxon>Araneoidea</taxon>
        <taxon>Araneidae</taxon>
        <taxon>Araneus</taxon>
    </lineage>
</organism>
<comment type="caution">
    <text evidence="1">The sequence shown here is derived from an EMBL/GenBank/DDBJ whole genome shotgun (WGS) entry which is preliminary data.</text>
</comment>
<protein>
    <recommendedName>
        <fullName evidence="3">Pre-C2HC domain-containing protein</fullName>
    </recommendedName>
</protein>
<dbReference type="EMBL" id="BGPR01018519">
    <property type="protein sequence ID" value="GBN79380.1"/>
    <property type="molecule type" value="Genomic_DNA"/>
</dbReference>